<dbReference type="PANTHER" id="PTHR43418:SF4">
    <property type="entry name" value="MULTIFUNCTIONAL TRYPTOPHAN BIOSYNTHESIS PROTEIN"/>
    <property type="match status" value="1"/>
</dbReference>
<evidence type="ECO:0000259" key="5">
    <source>
        <dbReference type="PROSITE" id="PS50800"/>
    </source>
</evidence>
<dbReference type="InterPro" id="IPR006221">
    <property type="entry name" value="TrpG/PapA_dom"/>
</dbReference>
<evidence type="ECO:0000256" key="4">
    <source>
        <dbReference type="ARBA" id="ARBA00022962"/>
    </source>
</evidence>
<dbReference type="AlphaFoldDB" id="A0A7S2XKC5"/>
<dbReference type="Gene3D" id="1.10.720.30">
    <property type="entry name" value="SAP domain"/>
    <property type="match status" value="1"/>
</dbReference>
<dbReference type="Pfam" id="PF00117">
    <property type="entry name" value="GATase"/>
    <property type="match status" value="1"/>
</dbReference>
<evidence type="ECO:0000313" key="6">
    <source>
        <dbReference type="EMBL" id="CAD9812876.1"/>
    </source>
</evidence>
<dbReference type="PANTHER" id="PTHR43418">
    <property type="entry name" value="MULTIFUNCTIONAL TRYPTOPHAN BIOSYNTHESIS PROTEIN-RELATED"/>
    <property type="match status" value="1"/>
</dbReference>
<dbReference type="InterPro" id="IPR036361">
    <property type="entry name" value="SAP_dom_sf"/>
</dbReference>
<reference evidence="6" key="1">
    <citation type="submission" date="2021-01" db="EMBL/GenBank/DDBJ databases">
        <authorList>
            <person name="Corre E."/>
            <person name="Pelletier E."/>
            <person name="Niang G."/>
            <person name="Scheremetjew M."/>
            <person name="Finn R."/>
            <person name="Kale V."/>
            <person name="Holt S."/>
            <person name="Cochrane G."/>
            <person name="Meng A."/>
            <person name="Brown T."/>
            <person name="Cohen L."/>
        </authorList>
    </citation>
    <scope>NUCLEOTIDE SEQUENCE</scope>
    <source>
        <strain evidence="6">CCMP2084</strain>
    </source>
</reference>
<keyword evidence="4" id="KW-0315">Glutamine amidotransferase</keyword>
<evidence type="ECO:0000256" key="1">
    <source>
        <dbReference type="ARBA" id="ARBA00004873"/>
    </source>
</evidence>
<dbReference type="GO" id="GO:0004049">
    <property type="term" value="F:anthranilate synthase activity"/>
    <property type="evidence" value="ECO:0007669"/>
    <property type="project" value="UniProtKB-EC"/>
</dbReference>
<dbReference type="Gene3D" id="3.40.50.880">
    <property type="match status" value="1"/>
</dbReference>
<dbReference type="SUPFAM" id="SSF52317">
    <property type="entry name" value="Class I glutamine amidotransferase-like"/>
    <property type="match status" value="1"/>
</dbReference>
<keyword evidence="3" id="KW-0822">Tryptophan biosynthesis</keyword>
<dbReference type="GO" id="GO:0000162">
    <property type="term" value="P:L-tryptophan biosynthetic process"/>
    <property type="evidence" value="ECO:0007669"/>
    <property type="project" value="UniProtKB-KW"/>
</dbReference>
<name>A0A7S2XKC5_9STRA</name>
<dbReference type="EMBL" id="HBHQ01006987">
    <property type="protein sequence ID" value="CAD9812876.1"/>
    <property type="molecule type" value="Transcribed_RNA"/>
</dbReference>
<feature type="domain" description="SAP" evidence="5">
    <location>
        <begin position="148"/>
        <end position="182"/>
    </location>
</feature>
<sequence length="239" mass="25510">MVEHFGGKLGVLSYPMHGKPSKITLTSAGQKEQSLFTGLPDSFEVARYHSLHGIKEDLPPCLEVTALSEDGCVMGIQHTELPFAAVQFHPESILTSPAHGMMILQNAIQFLQSGQPATAAVGGLESSSFAAEFASVVDTITDDIFYQLDGLPVSDLKEMVRGAGLSSGGTKKELILRLTLWTHKSNEAKTGTLLLEEMTVPELRELKNGLGLKGTLPTKGKLLSALQECLIGSPIPSSP</sequence>
<protein>
    <recommendedName>
        <fullName evidence="2">anthranilate synthase</fullName>
        <ecNumber evidence="2">4.1.3.27</ecNumber>
    </recommendedName>
</protein>
<dbReference type="PROSITE" id="PS51273">
    <property type="entry name" value="GATASE_TYPE_1"/>
    <property type="match status" value="1"/>
</dbReference>
<dbReference type="Pfam" id="PF02037">
    <property type="entry name" value="SAP"/>
    <property type="match status" value="1"/>
</dbReference>
<dbReference type="InterPro" id="IPR029062">
    <property type="entry name" value="Class_I_gatase-like"/>
</dbReference>
<evidence type="ECO:0000256" key="3">
    <source>
        <dbReference type="ARBA" id="ARBA00022822"/>
    </source>
</evidence>
<comment type="pathway">
    <text evidence="1">Amino-acid biosynthesis; L-tryptophan biosynthesis; L-tryptophan from chorismate: step 1/5.</text>
</comment>
<dbReference type="PROSITE" id="PS50800">
    <property type="entry name" value="SAP"/>
    <property type="match status" value="1"/>
</dbReference>
<dbReference type="InterPro" id="IPR003034">
    <property type="entry name" value="SAP_dom"/>
</dbReference>
<dbReference type="InterPro" id="IPR017926">
    <property type="entry name" value="GATASE"/>
</dbReference>
<accession>A0A7S2XKC5</accession>
<evidence type="ECO:0000256" key="2">
    <source>
        <dbReference type="ARBA" id="ARBA00012266"/>
    </source>
</evidence>
<dbReference type="CDD" id="cd01743">
    <property type="entry name" value="GATase1_Anthranilate_Synthase"/>
    <property type="match status" value="1"/>
</dbReference>
<organism evidence="6">
    <name type="scientific">Attheya septentrionalis</name>
    <dbReference type="NCBI Taxonomy" id="420275"/>
    <lineage>
        <taxon>Eukaryota</taxon>
        <taxon>Sar</taxon>
        <taxon>Stramenopiles</taxon>
        <taxon>Ochrophyta</taxon>
        <taxon>Bacillariophyta</taxon>
        <taxon>Coscinodiscophyceae</taxon>
        <taxon>Chaetocerotophycidae</taxon>
        <taxon>Chaetocerotales</taxon>
        <taxon>Attheyaceae</taxon>
        <taxon>Attheya</taxon>
    </lineage>
</organism>
<dbReference type="InterPro" id="IPR050472">
    <property type="entry name" value="Anth_synth/Amidotransfase"/>
</dbReference>
<dbReference type="SMART" id="SM00513">
    <property type="entry name" value="SAP"/>
    <property type="match status" value="1"/>
</dbReference>
<keyword evidence="3" id="KW-0057">Aromatic amino acid biosynthesis</keyword>
<proteinExistence type="predicted"/>
<gene>
    <name evidence="6" type="ORF">ASEP1449_LOCUS4701</name>
</gene>
<dbReference type="EC" id="4.1.3.27" evidence="2"/>
<dbReference type="GO" id="GO:0005829">
    <property type="term" value="C:cytosol"/>
    <property type="evidence" value="ECO:0007669"/>
    <property type="project" value="TreeGrafter"/>
</dbReference>
<keyword evidence="3" id="KW-0028">Amino-acid biosynthesis</keyword>
<dbReference type="SUPFAM" id="SSF68906">
    <property type="entry name" value="SAP domain"/>
    <property type="match status" value="1"/>
</dbReference>